<feature type="compositionally biased region" description="Polar residues" evidence="1">
    <location>
        <begin position="92"/>
        <end position="103"/>
    </location>
</feature>
<dbReference type="KEGG" id="nev:NTE_00339"/>
<feature type="region of interest" description="Disordered" evidence="1">
    <location>
        <begin position="79"/>
        <end position="103"/>
    </location>
</feature>
<accession>A0A075MLQ1</accession>
<gene>
    <name evidence="2" type="ORF">NTE_00339</name>
</gene>
<evidence type="ECO:0000256" key="1">
    <source>
        <dbReference type="SAM" id="MobiDB-lite"/>
    </source>
</evidence>
<organism evidence="2 3">
    <name type="scientific">Candidatus Nitrososphaera evergladensis SR1</name>
    <dbReference type="NCBI Taxonomy" id="1459636"/>
    <lineage>
        <taxon>Archaea</taxon>
        <taxon>Nitrososphaerota</taxon>
        <taxon>Nitrososphaeria</taxon>
        <taxon>Nitrososphaerales</taxon>
        <taxon>Nitrososphaeraceae</taxon>
        <taxon>Nitrososphaera</taxon>
    </lineage>
</organism>
<evidence type="ECO:0000313" key="2">
    <source>
        <dbReference type="EMBL" id="AIF82421.1"/>
    </source>
</evidence>
<proteinExistence type="predicted"/>
<protein>
    <submittedName>
        <fullName evidence="2">Uncharacterized protein</fullName>
    </submittedName>
</protein>
<reference evidence="2 3" key="1">
    <citation type="journal article" date="2014" name="PLoS ONE">
        <title>Genome Sequence of Candidatus Nitrososphaera evergladensis from Group I.1b Enriched from Everglades Soil Reveals Novel Genomic Features of the Ammonia-Oxidizing Archaea.</title>
        <authorList>
            <person name="Zhalnina K.V."/>
            <person name="Dias R."/>
            <person name="Leonard M.T."/>
            <person name="Dorr de Quadros P."/>
            <person name="Camargo F.A."/>
            <person name="Drew J.C."/>
            <person name="Farmerie W.G."/>
            <person name="Daroub S.H."/>
            <person name="Triplett E.W."/>
        </authorList>
    </citation>
    <scope>NUCLEOTIDE SEQUENCE [LARGE SCALE GENOMIC DNA]</scope>
    <source>
        <strain evidence="2 3">SR1</strain>
    </source>
</reference>
<dbReference type="HOGENOM" id="CLU_173770_0_0_2"/>
<dbReference type="GeneID" id="41596235"/>
<sequence>MSKDHAIDRIDWKVLKGKEARGVNENVDFGEIHEMGNTYIVTKKGLATKDTYYLPKALAQKYDGRTVWFNITQDQKGRFRREYPPSDEEYSKYNTSMDSLADK</sequence>
<name>A0A075MLQ1_9ARCH</name>
<keyword evidence="3" id="KW-1185">Reference proteome</keyword>
<evidence type="ECO:0000313" key="3">
    <source>
        <dbReference type="Proteomes" id="UP000028194"/>
    </source>
</evidence>
<dbReference type="EMBL" id="CP007174">
    <property type="protein sequence ID" value="AIF82421.1"/>
    <property type="molecule type" value="Genomic_DNA"/>
</dbReference>
<dbReference type="RefSeq" id="WP_148699403.1">
    <property type="nucleotide sequence ID" value="NZ_CP007174.1"/>
</dbReference>
<dbReference type="Proteomes" id="UP000028194">
    <property type="component" value="Chromosome"/>
</dbReference>
<dbReference type="AlphaFoldDB" id="A0A075MLQ1"/>